<feature type="region of interest" description="Disordered" evidence="3">
    <location>
        <begin position="305"/>
        <end position="344"/>
    </location>
</feature>
<feature type="compositionally biased region" description="Basic and acidic residues" evidence="3">
    <location>
        <begin position="333"/>
        <end position="344"/>
    </location>
</feature>
<accession>A0A485L9U4</accession>
<dbReference type="PROSITE" id="PS51450">
    <property type="entry name" value="LRR"/>
    <property type="match status" value="1"/>
</dbReference>
<dbReference type="InterPro" id="IPR003591">
    <property type="entry name" value="Leu-rich_rpt_typical-subtyp"/>
</dbReference>
<reference evidence="4" key="2">
    <citation type="submission" date="2019-06" db="EMBL/GenBank/DDBJ databases">
        <title>Genomics analysis of Aphanomyces spp. identifies a new class of oomycete effector associated with host adaptation.</title>
        <authorList>
            <person name="Gaulin E."/>
        </authorList>
    </citation>
    <scope>NUCLEOTIDE SEQUENCE</scope>
    <source>
        <strain evidence="4">CBS 578.67</strain>
    </source>
</reference>
<dbReference type="PANTHER" id="PTHR15454:SF56">
    <property type="entry name" value="PROTEIN PHOSPHATASE 1 REGULATORY SUBUNIT 7-RELATED"/>
    <property type="match status" value="1"/>
</dbReference>
<name>A0A485L9U4_9STRA</name>
<dbReference type="InterPro" id="IPR001611">
    <property type="entry name" value="Leu-rich_rpt"/>
</dbReference>
<proteinExistence type="predicted"/>
<dbReference type="Gene3D" id="3.80.10.10">
    <property type="entry name" value="Ribonuclease Inhibitor"/>
    <property type="match status" value="1"/>
</dbReference>
<gene>
    <name evidence="5" type="primary">Aste57867_18205</name>
    <name evidence="4" type="ORF">As57867_018143</name>
    <name evidence="5" type="ORF">ASTE57867_18205</name>
</gene>
<feature type="compositionally biased region" description="Acidic residues" evidence="3">
    <location>
        <begin position="398"/>
        <end position="407"/>
    </location>
</feature>
<dbReference type="EMBL" id="CAADRA010006400">
    <property type="protein sequence ID" value="VFT94943.1"/>
    <property type="molecule type" value="Genomic_DNA"/>
</dbReference>
<dbReference type="AlphaFoldDB" id="A0A485L9U4"/>
<dbReference type="EMBL" id="VJMH01006379">
    <property type="protein sequence ID" value="KAF0690370.1"/>
    <property type="molecule type" value="Genomic_DNA"/>
</dbReference>
<dbReference type="PRINTS" id="PR00019">
    <property type="entry name" value="LEURICHRPT"/>
</dbReference>
<dbReference type="SMART" id="SM00369">
    <property type="entry name" value="LRR_TYP"/>
    <property type="match status" value="3"/>
</dbReference>
<dbReference type="SUPFAM" id="SSF52075">
    <property type="entry name" value="Outer arm dynein light chain 1"/>
    <property type="match status" value="1"/>
</dbReference>
<sequence length="534" mass="59683">MMDSIRWRNVTKSTALGHRHTSSYSTDSALFVCGWWTRNQRGVTGTRHELAWESSRCHRIQWILGGETSPLSSTPFDGFKCGGGDFIRTGEEARDFKKFKRIMRDADLSEGDGATTRFNTCDGKVHVKHVMVGSLKQIVFVDAEDVVCLNASENALRDMKTDAPLRSLRHLTLSRNWLSHMSDVRHFARLVQLDLSHNNIRQVDGIECLTHLHILNLSHNDLRTFLAVRALSLSQSIRILHLHHNVVATLNGYRARISSLLPDAIMLDDIRYPRAATMKKLATPTCPACGAAGLPSHVVPLAKHPLSKDEQTLSDALRSKPRKPSKSIAVKSRRPDTESSLDEKIKRAIRDCHDRQKQAKTQKHSRHKSLIERKLVELISAKETYAATIMPEEQVPPMEEDQEDDGNQGEVDALTSIENSNDSKVPRPSLDDESNQARHTDGALDEAWASCAALDRLFDTSMPLDDDEIIALAQAAADELPFQNVHMGNVLRQFAHVLSMQPPTPSWTHGTTNHLASEAAKVSELAHLFDGTRK</sequence>
<dbReference type="InterPro" id="IPR025875">
    <property type="entry name" value="Leu-rich_rpt_4"/>
</dbReference>
<keyword evidence="2" id="KW-0677">Repeat</keyword>
<dbReference type="OrthoDB" id="78286at2759"/>
<dbReference type="InterPro" id="IPR032675">
    <property type="entry name" value="LRR_dom_sf"/>
</dbReference>
<keyword evidence="6" id="KW-1185">Reference proteome</keyword>
<dbReference type="PANTHER" id="PTHR15454">
    <property type="entry name" value="NISCHARIN RELATED"/>
    <property type="match status" value="1"/>
</dbReference>
<evidence type="ECO:0000256" key="3">
    <source>
        <dbReference type="SAM" id="MobiDB-lite"/>
    </source>
</evidence>
<evidence type="ECO:0000256" key="2">
    <source>
        <dbReference type="ARBA" id="ARBA00022737"/>
    </source>
</evidence>
<organism evidence="5 6">
    <name type="scientific">Aphanomyces stellatus</name>
    <dbReference type="NCBI Taxonomy" id="120398"/>
    <lineage>
        <taxon>Eukaryota</taxon>
        <taxon>Sar</taxon>
        <taxon>Stramenopiles</taxon>
        <taxon>Oomycota</taxon>
        <taxon>Saprolegniomycetes</taxon>
        <taxon>Saprolegniales</taxon>
        <taxon>Verrucalvaceae</taxon>
        <taxon>Aphanomyces</taxon>
    </lineage>
</organism>
<evidence type="ECO:0000313" key="4">
    <source>
        <dbReference type="EMBL" id="KAF0690370.1"/>
    </source>
</evidence>
<dbReference type="GO" id="GO:0005737">
    <property type="term" value="C:cytoplasm"/>
    <property type="evidence" value="ECO:0007669"/>
    <property type="project" value="TreeGrafter"/>
</dbReference>
<dbReference type="Pfam" id="PF12799">
    <property type="entry name" value="LRR_4"/>
    <property type="match status" value="1"/>
</dbReference>
<evidence type="ECO:0000313" key="5">
    <source>
        <dbReference type="EMBL" id="VFT94943.1"/>
    </source>
</evidence>
<dbReference type="Proteomes" id="UP000332933">
    <property type="component" value="Unassembled WGS sequence"/>
</dbReference>
<reference evidence="5 6" key="1">
    <citation type="submission" date="2019-03" db="EMBL/GenBank/DDBJ databases">
        <authorList>
            <person name="Gaulin E."/>
            <person name="Dumas B."/>
        </authorList>
    </citation>
    <scope>NUCLEOTIDE SEQUENCE [LARGE SCALE GENOMIC DNA]</scope>
    <source>
        <strain evidence="5">CBS 568.67</strain>
    </source>
</reference>
<keyword evidence="1" id="KW-0433">Leucine-rich repeat</keyword>
<evidence type="ECO:0000256" key="1">
    <source>
        <dbReference type="ARBA" id="ARBA00022614"/>
    </source>
</evidence>
<protein>
    <submittedName>
        <fullName evidence="5">Aste57867_18205 protein</fullName>
    </submittedName>
</protein>
<feature type="region of interest" description="Disordered" evidence="3">
    <location>
        <begin position="387"/>
        <end position="439"/>
    </location>
</feature>
<evidence type="ECO:0000313" key="6">
    <source>
        <dbReference type="Proteomes" id="UP000332933"/>
    </source>
</evidence>